<dbReference type="InterPro" id="IPR014755">
    <property type="entry name" value="Cu-Rt/internalin_Ig-like"/>
</dbReference>
<keyword evidence="7" id="KW-1185">Reference proteome</keyword>
<dbReference type="InterPro" id="IPR051465">
    <property type="entry name" value="Cell_Envelope_Struct_Comp"/>
</dbReference>
<reference evidence="5 7" key="1">
    <citation type="submission" date="2016-10" db="EMBL/GenBank/DDBJ databases">
        <title>Draft genome sequences of four alkaliphilic bacteria belonging to the Anaerobacillus genus.</title>
        <authorList>
            <person name="Bassil N.M."/>
            <person name="Lloyd J.R."/>
        </authorList>
    </citation>
    <scope>NUCLEOTIDE SEQUENCE [LARGE SCALE GENOMIC DNA]</scope>
    <source>
        <strain evidence="5 7">NB2006</strain>
    </source>
</reference>
<keyword evidence="2" id="KW-0175">Coiled coil</keyword>
<dbReference type="RefSeq" id="WP_071317143.1">
    <property type="nucleotide sequence ID" value="NZ_CP063356.2"/>
</dbReference>
<proteinExistence type="predicted"/>
<evidence type="ECO:0000256" key="2">
    <source>
        <dbReference type="SAM" id="Coils"/>
    </source>
</evidence>
<evidence type="ECO:0000313" key="6">
    <source>
        <dbReference type="EMBL" id="QOY37148.1"/>
    </source>
</evidence>
<dbReference type="EMBL" id="CP063356">
    <property type="protein sequence ID" value="QOY37148.1"/>
    <property type="molecule type" value="Genomic_DNA"/>
</dbReference>
<reference evidence="6" key="4">
    <citation type="submission" date="2020-10" db="EMBL/GenBank/DDBJ databases">
        <authorList>
            <person name="Bassil N.M."/>
            <person name="Lloyd J.R."/>
        </authorList>
    </citation>
    <scope>NUCLEOTIDE SEQUENCE</scope>
    <source>
        <strain evidence="6">NB2006</strain>
    </source>
</reference>
<dbReference type="Gene3D" id="2.60.40.1220">
    <property type="match status" value="1"/>
</dbReference>
<evidence type="ECO:0000256" key="3">
    <source>
        <dbReference type="SAM" id="SignalP"/>
    </source>
</evidence>
<evidence type="ECO:0000313" key="7">
    <source>
        <dbReference type="Proteomes" id="UP000180175"/>
    </source>
</evidence>
<sequence length="964" mass="104310">MITNKRFIKKAVAMFLSAILFLGLLLPATPSFAEGEELRFLDVGPSSYAKEAVYAMAEVGMIRGMGNGYFGTTTELYRRDAIVLFARTLLWDLTNVKDPGFVDVKPSVSYYNAVAKAVELNVIKNTSNQFKPDEKVTRGEMALLLSAAFQLKIDPTSPVPLTDISGHKYEDAIKAVYQSGLAKGYIDNTFAPDRYVTRGDYVTFIYRNEQVKENIKLELERIEQERVDLETLKLKSFSANSANSLKVEFNKQVDLSNATFELKQGLVPRNLSSVELLEDKKSAILKLPSKLVEGEYIVSVISGEETFTAKVYIEKEKVAKIELLNDKAPLDGNTVIVSYKILNQYGEDITKQSTTPRVNWASNLGTVTASNGLLTIIGTTNTFKIGTKFTLTGIESQSNSYVTKEITVSSPAVTDKVTIKEIYHPEGKELDTGSSFTEYFLLIEAEDQYGNPVSATKFNREVTVTSSNPNVVNVSATAVSNKGPNADMIAVQLMAPAGNRVEGTATINMVIKQTTKTERFSVTVKKAATVSDIQLYQPEVVVTVNEVVEIPFVAFDQFGKEVHTFSGLNGLISLSATAGSLKFVNDFSTNKAKLKYSAPNTAGTHVLIAVTPNGALSTIRVDVKELAAPTIISSVESVVENLIINAQTSFSPKNLKVKDQYGRDFKLDASFFANYRIVLSAADGLADKVTGFGALTAEHSSLTLRGLLSGSEKIKVSIEKRTAPNAGVVTGSEIEFTMNVIDKSEITEYVVEDIGTIFDDGIATTHAVDLIVYGKKFDGSIVAVPSNMYTVITTDTGLIFRNGKLDANKVSGLSDTVKVVEKKVIITIDAAKGPVVISKNVLVTNETPEIVTIEASSTGLITVIGDELTGLAANLNTATKLFATLTFKDQYGVIVSPTVTASKVYATITNLEDLSTPTNNLAILGTNGSFASQLGLTNFHAGDKFIITFTTQNGTSISLKVVGN</sequence>
<accession>A0A1S2LXP3</accession>
<organism evidence="5 7">
    <name type="scientific">Anaerobacillus isosaccharinicus</name>
    <dbReference type="NCBI Taxonomy" id="1532552"/>
    <lineage>
        <taxon>Bacteria</taxon>
        <taxon>Bacillati</taxon>
        <taxon>Bacillota</taxon>
        <taxon>Bacilli</taxon>
        <taxon>Bacillales</taxon>
        <taxon>Bacillaceae</taxon>
        <taxon>Anaerobacillus</taxon>
    </lineage>
</organism>
<dbReference type="KEGG" id="aia:AWH56_005775"/>
<reference evidence="6 7" key="3">
    <citation type="journal article" date="2019" name="Int. J. Syst. Evol. Microbiol.">
        <title>Anaerobacillus isosaccharinicus sp. nov., an alkaliphilic bacterium which degrades isosaccharinic acid.</title>
        <authorList>
            <person name="Bassil N.M."/>
            <person name="Lloyd J.R."/>
        </authorList>
    </citation>
    <scope>NUCLEOTIDE SEQUENCE [LARGE SCALE GENOMIC DNA]</scope>
    <source>
        <strain evidence="6 7">NB2006</strain>
    </source>
</reference>
<dbReference type="EMBL" id="LQXD01000096">
    <property type="protein sequence ID" value="OIJ16980.1"/>
    <property type="molecule type" value="Genomic_DNA"/>
</dbReference>
<feature type="domain" description="SLH" evidence="4">
    <location>
        <begin position="156"/>
        <end position="219"/>
    </location>
</feature>
<gene>
    <name evidence="6" type="ORF">AWH56_005775</name>
    <name evidence="5" type="ORF">AWH56_10810</name>
</gene>
<feature type="signal peptide" evidence="3">
    <location>
        <begin position="1"/>
        <end position="33"/>
    </location>
</feature>
<dbReference type="AlphaFoldDB" id="A0A1S2LXP3"/>
<feature type="coiled-coil region" evidence="2">
    <location>
        <begin position="205"/>
        <end position="232"/>
    </location>
</feature>
<dbReference type="Pfam" id="PF00395">
    <property type="entry name" value="SLH"/>
    <property type="match status" value="2"/>
</dbReference>
<feature type="chain" id="PRO_5036025492" evidence="3">
    <location>
        <begin position="34"/>
        <end position="964"/>
    </location>
</feature>
<feature type="domain" description="SLH" evidence="4">
    <location>
        <begin position="97"/>
        <end position="155"/>
    </location>
</feature>
<dbReference type="InterPro" id="IPR001119">
    <property type="entry name" value="SLH_dom"/>
</dbReference>
<name>A0A1S2LXP3_9BACI</name>
<protein>
    <submittedName>
        <fullName evidence="6">S-layer homology domain-containing protein</fullName>
    </submittedName>
</protein>
<evidence type="ECO:0000256" key="1">
    <source>
        <dbReference type="ARBA" id="ARBA00022729"/>
    </source>
</evidence>
<evidence type="ECO:0000313" key="5">
    <source>
        <dbReference type="EMBL" id="OIJ16980.1"/>
    </source>
</evidence>
<dbReference type="Proteomes" id="UP000180175">
    <property type="component" value="Chromosome"/>
</dbReference>
<evidence type="ECO:0000259" key="4">
    <source>
        <dbReference type="PROSITE" id="PS51272"/>
    </source>
</evidence>
<dbReference type="PROSITE" id="PS51272">
    <property type="entry name" value="SLH"/>
    <property type="match status" value="2"/>
</dbReference>
<dbReference type="Gene3D" id="2.60.40.1080">
    <property type="match status" value="1"/>
</dbReference>
<reference evidence="6 7" key="2">
    <citation type="journal article" date="2017" name="Genome Announc.">
        <title>Draft Genome Sequences of Four Alkaliphilic Bacteria Belonging to the Anaerobacillus Genus.</title>
        <authorList>
            <person name="Bassil N.M."/>
            <person name="Lloyd J.R."/>
        </authorList>
    </citation>
    <scope>NUCLEOTIDE SEQUENCE [LARGE SCALE GENOMIC DNA]</scope>
    <source>
        <strain evidence="6 7">NB2006</strain>
    </source>
</reference>
<dbReference type="OrthoDB" id="1706086at2"/>
<keyword evidence="1 3" id="KW-0732">Signal</keyword>
<dbReference type="PANTHER" id="PTHR43308">
    <property type="entry name" value="OUTER MEMBRANE PROTEIN ALPHA-RELATED"/>
    <property type="match status" value="1"/>
</dbReference>